<evidence type="ECO:0000313" key="2">
    <source>
        <dbReference type="Proteomes" id="UP000077115"/>
    </source>
</evidence>
<organism evidence="1 2">
    <name type="scientific">Batrachochytrium dendrobatidis (strain JEL423)</name>
    <dbReference type="NCBI Taxonomy" id="403673"/>
    <lineage>
        <taxon>Eukaryota</taxon>
        <taxon>Fungi</taxon>
        <taxon>Fungi incertae sedis</taxon>
        <taxon>Chytridiomycota</taxon>
        <taxon>Chytridiomycota incertae sedis</taxon>
        <taxon>Chytridiomycetes</taxon>
        <taxon>Rhizophydiales</taxon>
        <taxon>Rhizophydiales incertae sedis</taxon>
        <taxon>Batrachochytrium</taxon>
    </lineage>
</organism>
<evidence type="ECO:0000313" key="1">
    <source>
        <dbReference type="EMBL" id="OAJ41122.1"/>
    </source>
</evidence>
<dbReference type="Proteomes" id="UP000077115">
    <property type="component" value="Unassembled WGS sequence"/>
</dbReference>
<sequence>MSEQDQVTFCIELRQPAGHSANWPCQQARLLSGQDTWAIDAPAIQTSKQFIGIRKKHHQGWYFLIYLSMLVPFVTSCDHLHCTLYKLNISVAIKVSPPYSCEMNTLQ</sequence>
<dbReference type="AlphaFoldDB" id="A0A177WMP5"/>
<reference evidence="1 2" key="1">
    <citation type="submission" date="2006-10" db="EMBL/GenBank/DDBJ databases">
        <title>The Genome Sequence of Batrachochytrium dendrobatidis JEL423.</title>
        <authorList>
            <consortium name="The Broad Institute Genome Sequencing Platform"/>
            <person name="Birren B."/>
            <person name="Lander E."/>
            <person name="Galagan J."/>
            <person name="Cuomo C."/>
            <person name="Devon K."/>
            <person name="Jaffe D."/>
            <person name="Butler J."/>
            <person name="Alvarez P."/>
            <person name="Gnerre S."/>
            <person name="Grabherr M."/>
            <person name="Kleber M."/>
            <person name="Mauceli E."/>
            <person name="Brockman W."/>
            <person name="Young S."/>
            <person name="LaButti K."/>
            <person name="Sykes S."/>
            <person name="DeCaprio D."/>
            <person name="Crawford M."/>
            <person name="Koehrsen M."/>
            <person name="Engels R."/>
            <person name="Montgomery P."/>
            <person name="Pearson M."/>
            <person name="Howarth C."/>
            <person name="Larson L."/>
            <person name="White J."/>
            <person name="O'Leary S."/>
            <person name="Kodira C."/>
            <person name="Zeng Q."/>
            <person name="Yandava C."/>
            <person name="Alvarado L."/>
            <person name="Longcore J."/>
            <person name="James T."/>
        </authorList>
    </citation>
    <scope>NUCLEOTIDE SEQUENCE [LARGE SCALE GENOMIC DNA]</scope>
    <source>
        <strain evidence="1 2">JEL423</strain>
    </source>
</reference>
<proteinExistence type="predicted"/>
<protein>
    <submittedName>
        <fullName evidence="1">Uncharacterized protein</fullName>
    </submittedName>
</protein>
<name>A0A177WMP5_BATDL</name>
<dbReference type="EMBL" id="DS022305">
    <property type="protein sequence ID" value="OAJ41122.1"/>
    <property type="molecule type" value="Genomic_DNA"/>
</dbReference>
<dbReference type="VEuPathDB" id="FungiDB:BDEG_24766"/>
<reference evidence="1 2" key="2">
    <citation type="submission" date="2016-05" db="EMBL/GenBank/DDBJ databases">
        <title>Lineage-specific infection strategies underlie the spectrum of fungal disease in amphibians.</title>
        <authorList>
            <person name="Cuomo C.A."/>
            <person name="Farrer R.A."/>
            <person name="James T."/>
            <person name="Longcore J."/>
            <person name="Birren B."/>
        </authorList>
    </citation>
    <scope>NUCLEOTIDE SEQUENCE [LARGE SCALE GENOMIC DNA]</scope>
    <source>
        <strain evidence="1 2">JEL423</strain>
    </source>
</reference>
<gene>
    <name evidence="1" type="ORF">BDEG_24766</name>
</gene>
<accession>A0A177WMP5</accession>